<dbReference type="AlphaFoldDB" id="A0A117IM53"/>
<dbReference type="STRING" id="1797.RMCT_1681"/>
<keyword evidence="1" id="KW-1133">Transmembrane helix</keyword>
<reference evidence="3" key="2">
    <citation type="submission" date="2016-02" db="EMBL/GenBank/DDBJ databases">
        <title>Draft genome sequence of five rapidly growing Mycobacterium species.</title>
        <authorList>
            <person name="Katahira K."/>
            <person name="Gotou Y."/>
            <person name="Iida K."/>
            <person name="Ogura Y."/>
            <person name="Hayashi T."/>
        </authorList>
    </citation>
    <scope>NUCLEOTIDE SEQUENCE [LARGE SCALE GENOMIC DNA]</scope>
    <source>
        <strain evidence="3">JCM6362</strain>
    </source>
</reference>
<dbReference type="OMA" id="WLPGWRT"/>
<comment type="caution">
    <text evidence="2">The sequence shown here is derived from an EMBL/GenBank/DDBJ whole genome shotgun (WGS) entry which is preliminary data.</text>
</comment>
<reference evidence="2 3" key="1">
    <citation type="journal article" date="2016" name="Genome Announc.">
        <title>Draft Genome Sequences of Five Rapidly Growing Mycobacterium Species, M. thermoresistibile, M. fortuitum subsp. acetamidolyticum, M. canariasense, M. brisbanense, and M. novocastrense.</title>
        <authorList>
            <person name="Katahira K."/>
            <person name="Ogura Y."/>
            <person name="Gotoh Y."/>
            <person name="Hayashi T."/>
        </authorList>
    </citation>
    <scope>NUCLEOTIDE SEQUENCE [LARGE SCALE GENOMIC DNA]</scope>
    <source>
        <strain evidence="2 3">JCM6362</strain>
    </source>
</reference>
<dbReference type="Proteomes" id="UP000069654">
    <property type="component" value="Unassembled WGS sequence"/>
</dbReference>
<sequence>MPDRTPRTSGPTLLDRYQDYRARRFLKNERTYFHALPGWRTQRRRRMLVVILALSLATMAVVGVVCALGFRQAALVWLPATLVFFPTFLVLQIVSGRQGDAPPAVLDEYEIQQRNNARSIGLTVTQNLVLLPILYLIMMSTIMRDVDARTALDMAYAGGMMALAALLIGGCLPVMILAWTRPDPDAT</sequence>
<accession>A0A117IM53</accession>
<evidence type="ECO:0000313" key="3">
    <source>
        <dbReference type="Proteomes" id="UP000069654"/>
    </source>
</evidence>
<evidence type="ECO:0000313" key="2">
    <source>
        <dbReference type="EMBL" id="GAT14711.1"/>
    </source>
</evidence>
<evidence type="ECO:0000256" key="1">
    <source>
        <dbReference type="SAM" id="Phobius"/>
    </source>
</evidence>
<protein>
    <submittedName>
        <fullName evidence="2">Uncharacterized protein</fullName>
    </submittedName>
</protein>
<dbReference type="EMBL" id="BCTB01000009">
    <property type="protein sequence ID" value="GAT14711.1"/>
    <property type="molecule type" value="Genomic_DNA"/>
</dbReference>
<dbReference type="OrthoDB" id="8896802at2"/>
<feature type="transmembrane region" description="Helical" evidence="1">
    <location>
        <begin position="155"/>
        <end position="179"/>
    </location>
</feature>
<feature type="transmembrane region" description="Helical" evidence="1">
    <location>
        <begin position="76"/>
        <end position="94"/>
    </location>
</feature>
<name>A0A117IM53_MYCTH</name>
<feature type="transmembrane region" description="Helical" evidence="1">
    <location>
        <begin position="120"/>
        <end position="143"/>
    </location>
</feature>
<dbReference type="RefSeq" id="WP_003925737.1">
    <property type="nucleotide sequence ID" value="NZ_BCTB01000009.1"/>
</dbReference>
<proteinExistence type="predicted"/>
<gene>
    <name evidence="2" type="ORF">RMCT_1681</name>
</gene>
<keyword evidence="1" id="KW-0812">Transmembrane</keyword>
<feature type="transmembrane region" description="Helical" evidence="1">
    <location>
        <begin position="48"/>
        <end position="70"/>
    </location>
</feature>
<keyword evidence="1" id="KW-0472">Membrane</keyword>
<organism evidence="2 3">
    <name type="scientific">Mycolicibacterium thermoresistibile</name>
    <name type="common">Mycobacterium thermoresistibile</name>
    <dbReference type="NCBI Taxonomy" id="1797"/>
    <lineage>
        <taxon>Bacteria</taxon>
        <taxon>Bacillati</taxon>
        <taxon>Actinomycetota</taxon>
        <taxon>Actinomycetes</taxon>
        <taxon>Mycobacteriales</taxon>
        <taxon>Mycobacteriaceae</taxon>
        <taxon>Mycolicibacterium</taxon>
    </lineage>
</organism>